<evidence type="ECO:0000313" key="2">
    <source>
        <dbReference type="EMBL" id="GBE81941.1"/>
    </source>
</evidence>
<keyword evidence="3" id="KW-1185">Reference proteome</keyword>
<dbReference type="OrthoDB" id="3204463at2759"/>
<dbReference type="InParanoid" id="A0A401GIK1"/>
<feature type="region of interest" description="Disordered" evidence="1">
    <location>
        <begin position="65"/>
        <end position="86"/>
    </location>
</feature>
<protein>
    <submittedName>
        <fullName evidence="2">Uncharacterized protein</fullName>
    </submittedName>
</protein>
<feature type="region of interest" description="Disordered" evidence="1">
    <location>
        <begin position="149"/>
        <end position="184"/>
    </location>
</feature>
<gene>
    <name evidence="2" type="ORF">SCP_0403150</name>
</gene>
<evidence type="ECO:0000313" key="3">
    <source>
        <dbReference type="Proteomes" id="UP000287166"/>
    </source>
</evidence>
<name>A0A401GIK1_9APHY</name>
<accession>A0A401GIK1</accession>
<dbReference type="EMBL" id="BFAD01000004">
    <property type="protein sequence ID" value="GBE81941.1"/>
    <property type="molecule type" value="Genomic_DNA"/>
</dbReference>
<reference evidence="2 3" key="1">
    <citation type="journal article" date="2018" name="Sci. Rep.">
        <title>Genome sequence of the cauliflower mushroom Sparassis crispa (Hanabiratake) and its association with beneficial usage.</title>
        <authorList>
            <person name="Kiyama R."/>
            <person name="Furutani Y."/>
            <person name="Kawaguchi K."/>
            <person name="Nakanishi T."/>
        </authorList>
    </citation>
    <scope>NUCLEOTIDE SEQUENCE [LARGE SCALE GENOMIC DNA]</scope>
</reference>
<comment type="caution">
    <text evidence="2">The sequence shown here is derived from an EMBL/GenBank/DDBJ whole genome shotgun (WGS) entry which is preliminary data.</text>
</comment>
<dbReference type="RefSeq" id="XP_027612854.1">
    <property type="nucleotide sequence ID" value="XM_027757053.1"/>
</dbReference>
<organism evidence="2 3">
    <name type="scientific">Sparassis crispa</name>
    <dbReference type="NCBI Taxonomy" id="139825"/>
    <lineage>
        <taxon>Eukaryota</taxon>
        <taxon>Fungi</taxon>
        <taxon>Dikarya</taxon>
        <taxon>Basidiomycota</taxon>
        <taxon>Agaricomycotina</taxon>
        <taxon>Agaricomycetes</taxon>
        <taxon>Polyporales</taxon>
        <taxon>Sparassidaceae</taxon>
        <taxon>Sparassis</taxon>
    </lineage>
</organism>
<evidence type="ECO:0000256" key="1">
    <source>
        <dbReference type="SAM" id="MobiDB-lite"/>
    </source>
</evidence>
<dbReference type="AlphaFoldDB" id="A0A401GIK1"/>
<dbReference type="Proteomes" id="UP000287166">
    <property type="component" value="Unassembled WGS sequence"/>
</dbReference>
<feature type="region of interest" description="Disordered" evidence="1">
    <location>
        <begin position="30"/>
        <end position="51"/>
    </location>
</feature>
<proteinExistence type="predicted"/>
<sequence>MPAIHSPQPRRVPFLSHASLPTCPPLSPIFPPDEPQIMAPQQNAPLSPPPLMPPIDLVDSSTRKSYLSKSSPCSTTKSASKRRRGMTYPLSCSSRRHCTNKDCFIKRFGGPALFDSLSWISALESAPELVSVWDTADLSVLVMDNVLDAKPPRSGPIRNRKSPVRSNPLPSGIHSPERQPSSPKLDELRLHTLFPFSYASADPRTPPPPEPFIPSQIRFRGLYPVLPADRDESQRSFQPDSE</sequence>
<dbReference type="GeneID" id="38778858"/>